<reference evidence="1 2" key="1">
    <citation type="journal article" date="2012" name="BMC Genomics">
        <title>Tools to kill: Genome of one of the most destructive plant pathogenic fungi Macrophomina phaseolina.</title>
        <authorList>
            <person name="Islam M.S."/>
            <person name="Haque M.S."/>
            <person name="Islam M.M."/>
            <person name="Emdad E.M."/>
            <person name="Halim A."/>
            <person name="Hossen Q.M.M."/>
            <person name="Hossain M.Z."/>
            <person name="Ahmed B."/>
            <person name="Rahim S."/>
            <person name="Rahman M.S."/>
            <person name="Alam M.M."/>
            <person name="Hou S."/>
            <person name="Wan X."/>
            <person name="Saito J.A."/>
            <person name="Alam M."/>
        </authorList>
    </citation>
    <scope>NUCLEOTIDE SEQUENCE [LARGE SCALE GENOMIC DNA]</scope>
    <source>
        <strain evidence="1 2">MS6</strain>
    </source>
</reference>
<dbReference type="HOGENOM" id="CLU_2114683_0_0_1"/>
<dbReference type="EMBL" id="AHHD01000715">
    <property type="protein sequence ID" value="EKG09288.1"/>
    <property type="molecule type" value="Genomic_DNA"/>
</dbReference>
<comment type="caution">
    <text evidence="1">The sequence shown here is derived from an EMBL/GenBank/DDBJ whole genome shotgun (WGS) entry which is preliminary data.</text>
</comment>
<proteinExistence type="predicted"/>
<name>K2R503_MACPH</name>
<dbReference type="Proteomes" id="UP000007129">
    <property type="component" value="Unassembled WGS sequence"/>
</dbReference>
<feature type="non-terminal residue" evidence="1">
    <location>
        <position position="1"/>
    </location>
</feature>
<sequence length="115" mass="12622">AKYEILKFIITPLSRYQGTIFPIFGGFLGGQLTGGTRYPPAHKRLCASHSLQNYTASLNGHVAIQQYGYLVSISSTIQWSSGIFIIDDRSPRSNMFLLVTDCNKGAIASIDNYSA</sequence>
<dbReference type="InParanoid" id="K2R503"/>
<dbReference type="AlphaFoldDB" id="K2R503"/>
<protein>
    <submittedName>
        <fullName evidence="1">Uncharacterized protein</fullName>
    </submittedName>
</protein>
<evidence type="ECO:0000313" key="1">
    <source>
        <dbReference type="EMBL" id="EKG09288.1"/>
    </source>
</evidence>
<gene>
    <name evidence="1" type="ORF">MPH_13696</name>
</gene>
<accession>K2R503</accession>
<evidence type="ECO:0000313" key="2">
    <source>
        <dbReference type="Proteomes" id="UP000007129"/>
    </source>
</evidence>
<dbReference type="VEuPathDB" id="FungiDB:MPH_13696"/>
<organism evidence="1 2">
    <name type="scientific">Macrophomina phaseolina (strain MS6)</name>
    <name type="common">Charcoal rot fungus</name>
    <dbReference type="NCBI Taxonomy" id="1126212"/>
    <lineage>
        <taxon>Eukaryota</taxon>
        <taxon>Fungi</taxon>
        <taxon>Dikarya</taxon>
        <taxon>Ascomycota</taxon>
        <taxon>Pezizomycotina</taxon>
        <taxon>Dothideomycetes</taxon>
        <taxon>Dothideomycetes incertae sedis</taxon>
        <taxon>Botryosphaeriales</taxon>
        <taxon>Botryosphaeriaceae</taxon>
        <taxon>Macrophomina</taxon>
    </lineage>
</organism>